<feature type="compositionally biased region" description="Polar residues" evidence="5">
    <location>
        <begin position="345"/>
        <end position="355"/>
    </location>
</feature>
<feature type="compositionally biased region" description="Basic and acidic residues" evidence="5">
    <location>
        <begin position="1120"/>
        <end position="1133"/>
    </location>
</feature>
<evidence type="ECO:0000256" key="5">
    <source>
        <dbReference type="SAM" id="MobiDB-lite"/>
    </source>
</evidence>
<dbReference type="OrthoDB" id="9049620at2759"/>
<feature type="region of interest" description="Disordered" evidence="5">
    <location>
        <begin position="612"/>
        <end position="652"/>
    </location>
</feature>
<evidence type="ECO:0000313" key="7">
    <source>
        <dbReference type="EMBL" id="KAE8039191.1"/>
    </source>
</evidence>
<feature type="region of interest" description="Disordered" evidence="5">
    <location>
        <begin position="828"/>
        <end position="861"/>
    </location>
</feature>
<feature type="compositionally biased region" description="Low complexity" evidence="5">
    <location>
        <begin position="298"/>
        <end position="313"/>
    </location>
</feature>
<dbReference type="EMBL" id="CM017324">
    <property type="protein sequence ID" value="KAE8039190.1"/>
    <property type="molecule type" value="Genomic_DNA"/>
</dbReference>
<dbReference type="EMBL" id="CM017324">
    <property type="protein sequence ID" value="KAE8039191.1"/>
    <property type="molecule type" value="Genomic_DNA"/>
</dbReference>
<feature type="compositionally biased region" description="Pro residues" evidence="5">
    <location>
        <begin position="500"/>
        <end position="509"/>
    </location>
</feature>
<feature type="compositionally biased region" description="Low complexity" evidence="5">
    <location>
        <begin position="476"/>
        <end position="499"/>
    </location>
</feature>
<feature type="compositionally biased region" description="Low complexity" evidence="5">
    <location>
        <begin position="152"/>
        <end position="187"/>
    </location>
</feature>
<feature type="region of interest" description="Disordered" evidence="5">
    <location>
        <begin position="146"/>
        <end position="187"/>
    </location>
</feature>
<evidence type="ECO:0000256" key="4">
    <source>
        <dbReference type="PROSITE-ProRule" id="PRU00175"/>
    </source>
</evidence>
<dbReference type="EMBL" id="CM017324">
    <property type="protein sequence ID" value="KAE8039195.1"/>
    <property type="molecule type" value="Genomic_DNA"/>
</dbReference>
<accession>A0A660KTP7</accession>
<keyword evidence="1" id="KW-0479">Metal-binding</keyword>
<feature type="compositionally biased region" description="Polar residues" evidence="5">
    <location>
        <begin position="1009"/>
        <end position="1024"/>
    </location>
</feature>
<dbReference type="Gene3D" id="3.30.40.10">
    <property type="entry name" value="Zinc/RING finger domain, C3HC4 (zinc finger)"/>
    <property type="match status" value="1"/>
</dbReference>
<dbReference type="GO" id="GO:0008270">
    <property type="term" value="F:zinc ion binding"/>
    <property type="evidence" value="ECO:0007669"/>
    <property type="project" value="UniProtKB-KW"/>
</dbReference>
<sequence length="1491" mass="161752">MGFDNECILNIQTLAGEYFCPVCRLLVYPNEALQSQCTHLYCKPCLTYVVSTTRACPYDGYLITEADSKPLVESNKTLAETIGKIAVHCLYHRSGCTWQGPLSECTSHCAGCAFGNSPVVCNRCGIQIVHRQVQEHAQNCPGVQPQVQQAEGAQDTSAAGGTATTDQTQAGTQAGVTTPQAQTSQTTAATTLGQDPNQQANPNSQAQAVVQSAVPTPEQWYQQQQQYQQYYQQYPGYDSYQQHYQQYYPYQQPAVPQYPQQNLQAHQLHGTGQPQPQTQTQAQPQPQPQAQPQPQPQPHVQLQTQPQTQPLGQSQSHPHIQAPAVSQLQNHAQVNLQQQAQTVVLPHSQIQSQTLQPAPGHPHPQPFPQVQPHATQPHPQQHMLVPHYQQPHHQMQHPQLQIQQQVLQHPPSQPQPHSQAQLQVPVQNHSQPHPNLNPNAQPQMQHPSAHAVTGHQSYPQPQQQMHLVAPQQIQMHMHPQGGPQPQSQHSGQMPSQFPQQHPPMRPPPSHATIPNQQQAALLPLPGQVQNIPPAQQQPIQQSGHPIHQHPVMQPVQQPMAQQYVQHQQPFVPQGPFVQQQMPNPTQLRPPGPPHSYPQHAYPQMQQNAALPHGSQNVAGRPMMPNPGVQSQPYPQYATRPMHHGASQPSANQNNVLRNNQVSTEQQSGATSRPTMSVRKGDHIIEKSVGDQAPGSSSENAVKKVSNDLDAASGLGADAGEVKTVKSETDIKAKDDGDAEPESRAVENGELVKRMVKEEASESNLEHLNVGKSGELEAEVKKDVSNASPKHLDKSAMEDRKNQGDPLLKNPAFHESAHIEKLSGILQKDSSGIQHPSTGADEASQTLSMTSAPVSRSPAQNVVPKVAVSQGPGVDEYRGFPPPGQVQSGAFTQSSHPGPIAGQGRHFGPSTLQERPGAPLLQTPPPVLPYHSHAAGHPSTQIRPQGHGHVPEHFQPPVFKQSQGLEIPPGGISGPGSTASFGRGSGYYGFPQQNFEPQPVAPQGPRSQGHALSNTAVASRMSQGESTGGAFGTLPPGAIDAHAGMMARAPPHGPEGLMGQQRPTNPMEAEFLTHNRPSYMDGRRLDSHLPGSLGQGPVGQPSGLMRSNGPPGLESSSTLGLRDDRLKPFPDERSNSVLGRHVTDRGEFEDNLNQFPKTSRLDAEPIPKFGSYSSRPHDMGPYGPNSDTGLKMDPGAGSAHSRFLPSYDGGERPVGLPDSARNHPDFLGPVSGYARRHMDGPNPRSPVREYPGISSRGFGGLPGQSGQDDFDGRESRRFGDPIGNSFHESRFPVLPSHLHRGEFEGPGKLRMGEHLRSGDMIGLDGHLRRGEHLGPRNLPNHMRLGEPIGFGDYPGHARMGELAGLGNFESFGSGNRPGHPRFGEPGFRSSFSLQGFPNDGGMNTGDGGSFGNLRKRKAASTGWCRICKVDCETVGGLELHSQTREHQKMAMDMVRSIKQNAKKQKLSTGDHSSLEDASKSKSTSFEARGNKH</sequence>
<feature type="compositionally biased region" description="Basic and acidic residues" evidence="5">
    <location>
        <begin position="719"/>
        <end position="759"/>
    </location>
</feature>
<feature type="region of interest" description="Disordered" evidence="5">
    <location>
        <begin position="192"/>
        <end position="211"/>
    </location>
</feature>
<feature type="region of interest" description="Disordered" evidence="5">
    <location>
        <begin position="345"/>
        <end position="464"/>
    </location>
</feature>
<dbReference type="Proteomes" id="UP000327013">
    <property type="component" value="Chromosome 4"/>
</dbReference>
<dbReference type="EMBL" id="CM017324">
    <property type="protein sequence ID" value="KAE8039193.1"/>
    <property type="molecule type" value="Genomic_DNA"/>
</dbReference>
<feature type="compositionally biased region" description="Pro residues" evidence="5">
    <location>
        <begin position="285"/>
        <end position="297"/>
    </location>
</feature>
<proteinExistence type="predicted"/>
<dbReference type="EMBL" id="CM017324">
    <property type="protein sequence ID" value="KAE8039197.1"/>
    <property type="molecule type" value="Genomic_DNA"/>
</dbReference>
<dbReference type="PROSITE" id="PS50089">
    <property type="entry name" value="ZF_RING_2"/>
    <property type="match status" value="1"/>
</dbReference>
<evidence type="ECO:0000259" key="6">
    <source>
        <dbReference type="PROSITE" id="PS50089"/>
    </source>
</evidence>
<dbReference type="EMBL" id="CM017324">
    <property type="protein sequence ID" value="KAE8039189.1"/>
    <property type="molecule type" value="Genomic_DNA"/>
</dbReference>
<feature type="region of interest" description="Disordered" evidence="5">
    <location>
        <begin position="880"/>
        <end position="1033"/>
    </location>
</feature>
<dbReference type="EMBL" id="CM017324">
    <property type="protein sequence ID" value="KAE8039192.1"/>
    <property type="molecule type" value="Genomic_DNA"/>
</dbReference>
<feature type="compositionally biased region" description="Polar residues" evidence="5">
    <location>
        <begin position="454"/>
        <end position="464"/>
    </location>
</feature>
<evidence type="ECO:0000256" key="2">
    <source>
        <dbReference type="ARBA" id="ARBA00022771"/>
    </source>
</evidence>
<feature type="compositionally biased region" description="Low complexity" evidence="5">
    <location>
        <begin position="267"/>
        <end position="284"/>
    </location>
</feature>
<evidence type="ECO:0000256" key="1">
    <source>
        <dbReference type="ARBA" id="ARBA00022723"/>
    </source>
</evidence>
<reference evidence="7 8" key="1">
    <citation type="submission" date="2019-06" db="EMBL/GenBank/DDBJ databases">
        <title>A chromosomal-level reference genome of Carpinus fangiana (Coryloideae, Betulaceae).</title>
        <authorList>
            <person name="Yang X."/>
            <person name="Wang Z."/>
            <person name="Zhang L."/>
            <person name="Hao G."/>
            <person name="Liu J."/>
            <person name="Yang Y."/>
        </authorList>
    </citation>
    <scope>NUCLEOTIDE SEQUENCE [LARGE SCALE GENOMIC DNA]</scope>
    <source>
        <strain evidence="7">Cfa_2016G</strain>
        <tissue evidence="7">Leaf</tissue>
    </source>
</reference>
<feature type="domain" description="RING-type" evidence="6">
    <location>
        <begin position="20"/>
        <end position="59"/>
    </location>
</feature>
<dbReference type="PROSITE" id="PS00518">
    <property type="entry name" value="ZF_RING_1"/>
    <property type="match status" value="1"/>
</dbReference>
<keyword evidence="8" id="KW-1185">Reference proteome</keyword>
<dbReference type="CDD" id="cd16449">
    <property type="entry name" value="RING-HC"/>
    <property type="match status" value="1"/>
</dbReference>
<dbReference type="SUPFAM" id="SSF57850">
    <property type="entry name" value="RING/U-box"/>
    <property type="match status" value="1"/>
</dbReference>
<evidence type="ECO:0000256" key="3">
    <source>
        <dbReference type="ARBA" id="ARBA00022833"/>
    </source>
</evidence>
<feature type="region of interest" description="Disordered" evidence="5">
    <location>
        <begin position="719"/>
        <end position="809"/>
    </location>
</feature>
<dbReference type="EMBL" id="CM017324">
    <property type="protein sequence ID" value="KAE8039194.1"/>
    <property type="molecule type" value="Genomic_DNA"/>
</dbReference>
<feature type="compositionally biased region" description="Polar residues" evidence="5">
    <location>
        <begin position="424"/>
        <end position="446"/>
    </location>
</feature>
<keyword evidence="2 4" id="KW-0863">Zinc-finger</keyword>
<name>A0A660KTP7_9ROSI</name>
<feature type="region of interest" description="Disordered" evidence="5">
    <location>
        <begin position="1458"/>
        <end position="1491"/>
    </location>
</feature>
<feature type="region of interest" description="Disordered" evidence="5">
    <location>
        <begin position="476"/>
        <end position="513"/>
    </location>
</feature>
<organism evidence="7 8">
    <name type="scientific">Carpinus fangiana</name>
    <dbReference type="NCBI Taxonomy" id="176857"/>
    <lineage>
        <taxon>Eukaryota</taxon>
        <taxon>Viridiplantae</taxon>
        <taxon>Streptophyta</taxon>
        <taxon>Embryophyta</taxon>
        <taxon>Tracheophyta</taxon>
        <taxon>Spermatophyta</taxon>
        <taxon>Magnoliopsida</taxon>
        <taxon>eudicotyledons</taxon>
        <taxon>Gunneridae</taxon>
        <taxon>Pentapetalae</taxon>
        <taxon>rosids</taxon>
        <taxon>fabids</taxon>
        <taxon>Fagales</taxon>
        <taxon>Betulaceae</taxon>
        <taxon>Carpinus</taxon>
    </lineage>
</organism>
<dbReference type="SUPFAM" id="SSF49599">
    <property type="entry name" value="TRAF domain-like"/>
    <property type="match status" value="1"/>
</dbReference>
<dbReference type="InterPro" id="IPR001841">
    <property type="entry name" value="Znf_RING"/>
</dbReference>
<dbReference type="EMBL" id="CM017324">
    <property type="protein sequence ID" value="KAE8039196.1"/>
    <property type="molecule type" value="Genomic_DNA"/>
</dbReference>
<gene>
    <name evidence="7" type="ORF">FH972_011627</name>
</gene>
<feature type="compositionally biased region" description="Polar residues" evidence="5">
    <location>
        <begin position="828"/>
        <end position="859"/>
    </location>
</feature>
<feature type="compositionally biased region" description="Basic and acidic residues" evidence="5">
    <location>
        <begin position="773"/>
        <end position="802"/>
    </location>
</feature>
<feature type="region of interest" description="Disordered" evidence="5">
    <location>
        <begin position="267"/>
        <end position="319"/>
    </location>
</feature>
<feature type="compositionally biased region" description="Low complexity" evidence="5">
    <location>
        <begin position="370"/>
        <end position="423"/>
    </location>
</feature>
<feature type="region of interest" description="Disordered" evidence="5">
    <location>
        <begin position="528"/>
        <end position="547"/>
    </location>
</feature>
<dbReference type="InterPro" id="IPR017907">
    <property type="entry name" value="Znf_RING_CS"/>
</dbReference>
<dbReference type="InterPro" id="IPR013083">
    <property type="entry name" value="Znf_RING/FYVE/PHD"/>
</dbReference>
<evidence type="ECO:0000313" key="8">
    <source>
        <dbReference type="Proteomes" id="UP000327013"/>
    </source>
</evidence>
<feature type="compositionally biased region" description="Polar residues" evidence="5">
    <location>
        <begin position="884"/>
        <end position="895"/>
    </location>
</feature>
<feature type="region of interest" description="Disordered" evidence="5">
    <location>
        <begin position="1078"/>
        <end position="1180"/>
    </location>
</feature>
<protein>
    <recommendedName>
        <fullName evidence="6">RING-type domain-containing protein</fullName>
    </recommendedName>
</protein>
<dbReference type="PANTHER" id="PTHR37393:SF1">
    <property type="entry name" value="AT-RICH INTERACTIVE DOMAIN-CONTAINING PROTEIN 1A-LIKE"/>
    <property type="match status" value="1"/>
</dbReference>
<dbReference type="PANTHER" id="PTHR37393">
    <property type="entry name" value="AT-RICH INTERACTIVE DOMAIN-CONTAINING PROTEIN 1A-LIKE"/>
    <property type="match status" value="1"/>
</dbReference>
<keyword evidence="3" id="KW-0862">Zinc</keyword>
<feature type="compositionally biased region" description="Pro residues" evidence="5">
    <location>
        <begin position="359"/>
        <end position="369"/>
    </location>
</feature>
<feature type="region of interest" description="Disordered" evidence="5">
    <location>
        <begin position="575"/>
        <end position="600"/>
    </location>
</feature>